<protein>
    <recommendedName>
        <fullName evidence="9">Ribose/galactose/methyl galactoside import ATP-binding protein</fullName>
        <ecNumber evidence="9">7.5.2.11</ecNumber>
    </recommendedName>
</protein>
<comment type="function">
    <text evidence="9">Part of an ABC transporter complex involved in carbohydrate import. Could be involved in ribose, galactose and/or methyl galactoside import. Responsible for energy coupling to the transport system.</text>
</comment>
<accession>A0AA47I6X3</accession>
<evidence type="ECO:0000256" key="9">
    <source>
        <dbReference type="RuleBase" id="RU367029"/>
    </source>
</evidence>
<dbReference type="PROSITE" id="PS00211">
    <property type="entry name" value="ABC_TRANSPORTER_1"/>
    <property type="match status" value="1"/>
</dbReference>
<keyword evidence="8 9" id="KW-0472">Membrane</keyword>
<dbReference type="EC" id="7.5.2.11" evidence="9"/>
<dbReference type="PANTHER" id="PTHR43790">
    <property type="entry name" value="CARBOHYDRATE TRANSPORT ATP-BINDING PROTEIN MG119-RELATED"/>
    <property type="match status" value="1"/>
</dbReference>
<keyword evidence="3 9" id="KW-0762">Sugar transport</keyword>
<evidence type="ECO:0000313" key="11">
    <source>
        <dbReference type="EMBL" id="WAG62017.1"/>
    </source>
</evidence>
<dbReference type="CDD" id="cd03216">
    <property type="entry name" value="ABC_Carb_Monos_I"/>
    <property type="match status" value="1"/>
</dbReference>
<dbReference type="Pfam" id="PF00005">
    <property type="entry name" value="ABC_tran"/>
    <property type="match status" value="2"/>
</dbReference>
<evidence type="ECO:0000256" key="6">
    <source>
        <dbReference type="ARBA" id="ARBA00022840"/>
    </source>
</evidence>
<keyword evidence="2 9" id="KW-1003">Cell membrane</keyword>
<evidence type="ECO:0000256" key="8">
    <source>
        <dbReference type="ARBA" id="ARBA00023136"/>
    </source>
</evidence>
<evidence type="ECO:0000256" key="5">
    <source>
        <dbReference type="ARBA" id="ARBA00022741"/>
    </source>
</evidence>
<feature type="domain" description="ABC transporter" evidence="10">
    <location>
        <begin position="9"/>
        <end position="249"/>
    </location>
</feature>
<comment type="catalytic activity">
    <reaction evidence="9">
        <text>D-galactose(out) + ATP + H2O = D-galactose(in) + ADP + phosphate + H(+)</text>
        <dbReference type="Rhea" id="RHEA:60156"/>
        <dbReference type="ChEBI" id="CHEBI:4139"/>
        <dbReference type="ChEBI" id="CHEBI:15377"/>
        <dbReference type="ChEBI" id="CHEBI:15378"/>
        <dbReference type="ChEBI" id="CHEBI:30616"/>
        <dbReference type="ChEBI" id="CHEBI:43474"/>
        <dbReference type="ChEBI" id="CHEBI:456216"/>
        <dbReference type="EC" id="7.5.2.11"/>
    </reaction>
</comment>
<keyword evidence="5 9" id="KW-0547">Nucleotide-binding</keyword>
<keyword evidence="7 9" id="KW-1278">Translocase</keyword>
<feature type="domain" description="ABC transporter" evidence="10">
    <location>
        <begin position="260"/>
        <end position="504"/>
    </location>
</feature>
<evidence type="ECO:0000313" key="12">
    <source>
        <dbReference type="Proteomes" id="UP001164733"/>
    </source>
</evidence>
<organism evidence="11 12">
    <name type="scientific">Clostridium estertheticum</name>
    <dbReference type="NCBI Taxonomy" id="238834"/>
    <lineage>
        <taxon>Bacteria</taxon>
        <taxon>Bacillati</taxon>
        <taxon>Bacillota</taxon>
        <taxon>Clostridia</taxon>
        <taxon>Eubacteriales</taxon>
        <taxon>Clostridiaceae</taxon>
        <taxon>Clostridium</taxon>
    </lineage>
</organism>
<evidence type="ECO:0000256" key="3">
    <source>
        <dbReference type="ARBA" id="ARBA00022597"/>
    </source>
</evidence>
<evidence type="ECO:0000259" key="10">
    <source>
        <dbReference type="PROSITE" id="PS50893"/>
    </source>
</evidence>
<comment type="similarity">
    <text evidence="9">Belongs to the ABC transporter superfamily.</text>
</comment>
<dbReference type="GO" id="GO:0005886">
    <property type="term" value="C:plasma membrane"/>
    <property type="evidence" value="ECO:0007669"/>
    <property type="project" value="UniProtKB-SubCell"/>
</dbReference>
<keyword evidence="4" id="KW-0677">Repeat</keyword>
<dbReference type="PANTHER" id="PTHR43790:SF7">
    <property type="entry name" value="GALACTOSE_METHYL GALACTOSIDE IMPORT ATP-BINDING PROTEIN MGLA"/>
    <property type="match status" value="1"/>
</dbReference>
<sequence length="504" mass="56055">MNSLNALFLDMRNISIEFPGVKALDNVNFTAETGKVQAIVGANGAGKSTLMNVLSGAYNHFTGDIFIDGSKSIIKIPADAKKLGIQVVYQEVDIALISYLTVGENILLDDIVNNMKNKLFLNWKDIHKQAAETLKKLNVNISTKKYIYELTLAQKQMVLIARAICRKCKLLILDEPTAPLSHFETGELFRVVNELKKDNVGIIFISHRLPELFKICDEVTVMRNGKIVVKRNIVETTQNQIVEDMLGRKLGEIFPKRNRTKGEKILEVINLKDKNKLNDINLQLHRGEIIGVAGLVGAGKTELCKALFGDAKLTYGKFILEGKEVILKSPYDAVRSGLALIPEERRKEGILANESIITNISATNIESFSNLFGFLEFEGERKVAKKIIKTLGIKTPDENRVVGLLSGGNQQKVVIGKWLDTDAKIFIFDEPTKGVDVGAKREIFNLINKLAMDGKGVIYASSELSEIMGITDRVYVIYDGKIEKELDTNNTSEEELLFYSTGGK</sequence>
<dbReference type="EMBL" id="CP086239">
    <property type="protein sequence ID" value="WAG62017.1"/>
    <property type="molecule type" value="Genomic_DNA"/>
</dbReference>
<reference evidence="11" key="1">
    <citation type="submission" date="2021-11" db="EMBL/GenBank/DDBJ databases">
        <title>Clostridia strains as spoilage organisms.</title>
        <authorList>
            <person name="Wambui J."/>
            <person name="Stevens M.J.A."/>
            <person name="Stephan R."/>
        </authorList>
    </citation>
    <scope>NUCLEOTIDE SEQUENCE</scope>
    <source>
        <strain evidence="11">CF009</strain>
    </source>
</reference>
<dbReference type="GO" id="GO:0043211">
    <property type="term" value="F:ABC-type carbohydrate transporter activity"/>
    <property type="evidence" value="ECO:0007669"/>
    <property type="project" value="UniProtKB-UniRule"/>
</dbReference>
<keyword evidence="1 9" id="KW-0813">Transport</keyword>
<evidence type="ECO:0000256" key="1">
    <source>
        <dbReference type="ARBA" id="ARBA00022448"/>
    </source>
</evidence>
<evidence type="ECO:0000256" key="4">
    <source>
        <dbReference type="ARBA" id="ARBA00022737"/>
    </source>
</evidence>
<evidence type="ECO:0000256" key="2">
    <source>
        <dbReference type="ARBA" id="ARBA00022475"/>
    </source>
</evidence>
<dbReference type="GO" id="GO:0016887">
    <property type="term" value="F:ATP hydrolysis activity"/>
    <property type="evidence" value="ECO:0007669"/>
    <property type="project" value="InterPro"/>
</dbReference>
<gene>
    <name evidence="11" type="ORF">LL038_07180</name>
</gene>
<keyword evidence="6 9" id="KW-0067">ATP-binding</keyword>
<evidence type="ECO:0000256" key="7">
    <source>
        <dbReference type="ARBA" id="ARBA00022967"/>
    </source>
</evidence>
<dbReference type="PROSITE" id="PS50893">
    <property type="entry name" value="ABC_TRANSPORTER_2"/>
    <property type="match status" value="2"/>
</dbReference>
<dbReference type="InterPro" id="IPR003593">
    <property type="entry name" value="AAA+_ATPase"/>
</dbReference>
<dbReference type="AlphaFoldDB" id="A0AA47I6X3"/>
<dbReference type="InterPro" id="IPR017871">
    <property type="entry name" value="ABC_transporter-like_CS"/>
</dbReference>
<dbReference type="RefSeq" id="WP_216121239.1">
    <property type="nucleotide sequence ID" value="NZ_CP086239.1"/>
</dbReference>
<dbReference type="SMART" id="SM00382">
    <property type="entry name" value="AAA"/>
    <property type="match status" value="2"/>
</dbReference>
<dbReference type="Proteomes" id="UP001164733">
    <property type="component" value="Chromosome"/>
</dbReference>
<dbReference type="InterPro" id="IPR050107">
    <property type="entry name" value="ABC_carbohydrate_import_ATPase"/>
</dbReference>
<name>A0AA47I6X3_9CLOT</name>
<proteinExistence type="inferred from homology"/>
<dbReference type="GO" id="GO:0005524">
    <property type="term" value="F:ATP binding"/>
    <property type="evidence" value="ECO:0007669"/>
    <property type="project" value="UniProtKB-UniRule"/>
</dbReference>
<dbReference type="InterPro" id="IPR003439">
    <property type="entry name" value="ABC_transporter-like_ATP-bd"/>
</dbReference>
<comment type="subcellular location">
    <subcellularLocation>
        <location evidence="9">Cell membrane</location>
        <topology evidence="9">Peripheral membrane protein</topology>
    </subcellularLocation>
</comment>
<dbReference type="CDD" id="cd03215">
    <property type="entry name" value="ABC_Carb_Monos_II"/>
    <property type="match status" value="1"/>
</dbReference>